<organism evidence="2 3">
    <name type="scientific">Mycena rosella</name>
    <name type="common">Pink bonnet</name>
    <name type="synonym">Agaricus rosellus</name>
    <dbReference type="NCBI Taxonomy" id="1033263"/>
    <lineage>
        <taxon>Eukaryota</taxon>
        <taxon>Fungi</taxon>
        <taxon>Dikarya</taxon>
        <taxon>Basidiomycota</taxon>
        <taxon>Agaricomycotina</taxon>
        <taxon>Agaricomycetes</taxon>
        <taxon>Agaricomycetidae</taxon>
        <taxon>Agaricales</taxon>
        <taxon>Marasmiineae</taxon>
        <taxon>Mycenaceae</taxon>
        <taxon>Mycena</taxon>
    </lineage>
</organism>
<feature type="region of interest" description="Disordered" evidence="1">
    <location>
        <begin position="80"/>
        <end position="110"/>
    </location>
</feature>
<evidence type="ECO:0000256" key="1">
    <source>
        <dbReference type="SAM" id="MobiDB-lite"/>
    </source>
</evidence>
<accession>A0AAD7GHQ8</accession>
<dbReference type="AlphaFoldDB" id="A0AAD7GHQ8"/>
<gene>
    <name evidence="2" type="ORF">B0H17DRAFT_1198607</name>
</gene>
<evidence type="ECO:0000313" key="2">
    <source>
        <dbReference type="EMBL" id="KAJ7695369.1"/>
    </source>
</evidence>
<dbReference type="Proteomes" id="UP001221757">
    <property type="component" value="Unassembled WGS sequence"/>
</dbReference>
<dbReference type="EMBL" id="JARKIE010000038">
    <property type="protein sequence ID" value="KAJ7695369.1"/>
    <property type="molecule type" value="Genomic_DNA"/>
</dbReference>
<reference evidence="2" key="1">
    <citation type="submission" date="2023-03" db="EMBL/GenBank/DDBJ databases">
        <title>Massive genome expansion in bonnet fungi (Mycena s.s.) driven by repeated elements and novel gene families across ecological guilds.</title>
        <authorList>
            <consortium name="Lawrence Berkeley National Laboratory"/>
            <person name="Harder C.B."/>
            <person name="Miyauchi S."/>
            <person name="Viragh M."/>
            <person name="Kuo A."/>
            <person name="Thoen E."/>
            <person name="Andreopoulos B."/>
            <person name="Lu D."/>
            <person name="Skrede I."/>
            <person name="Drula E."/>
            <person name="Henrissat B."/>
            <person name="Morin E."/>
            <person name="Kohler A."/>
            <person name="Barry K."/>
            <person name="LaButti K."/>
            <person name="Morin E."/>
            <person name="Salamov A."/>
            <person name="Lipzen A."/>
            <person name="Mereny Z."/>
            <person name="Hegedus B."/>
            <person name="Baldrian P."/>
            <person name="Stursova M."/>
            <person name="Weitz H."/>
            <person name="Taylor A."/>
            <person name="Grigoriev I.V."/>
            <person name="Nagy L.G."/>
            <person name="Martin F."/>
            <person name="Kauserud H."/>
        </authorList>
    </citation>
    <scope>NUCLEOTIDE SEQUENCE</scope>
    <source>
        <strain evidence="2">CBHHK067</strain>
    </source>
</reference>
<name>A0AAD7GHQ8_MYCRO</name>
<proteinExistence type="predicted"/>
<comment type="caution">
    <text evidence="2">The sequence shown here is derived from an EMBL/GenBank/DDBJ whole genome shotgun (WGS) entry which is preliminary data.</text>
</comment>
<keyword evidence="3" id="KW-1185">Reference proteome</keyword>
<evidence type="ECO:0000313" key="3">
    <source>
        <dbReference type="Proteomes" id="UP001221757"/>
    </source>
</evidence>
<protein>
    <submittedName>
        <fullName evidence="2">Uncharacterized protein</fullName>
    </submittedName>
</protein>
<sequence length="237" mass="24818">MDACTRAQLDVKATRTAWDARVFNGTRASSTPVLAAAAFQTAAPSRNTGSGENGDALEHGPALSEQEWGSLIAAAFQTAAPSRNTGSGENGDALEHGPALSEQESTESLTGHVVVRRHPRHPPSSVSVLQDWEGAAPRAGDANLPASGKWGCPRCGVVVNGPHVWTADNAALVVLLSSSSLRRLACRRAPSECEGAVYAARLVVGTIPDFLVYSPGNYVARLHPARRACPPRAQAHC</sequence>